<evidence type="ECO:0000313" key="4">
    <source>
        <dbReference type="EMBL" id="BDY27777.1"/>
    </source>
</evidence>
<keyword evidence="1 2" id="KW-0238">DNA-binding</keyword>
<dbReference type="PROSITE" id="PS50977">
    <property type="entry name" value="HTH_TETR_2"/>
    <property type="match status" value="1"/>
</dbReference>
<dbReference type="GO" id="GO:0003700">
    <property type="term" value="F:DNA-binding transcription factor activity"/>
    <property type="evidence" value="ECO:0007669"/>
    <property type="project" value="TreeGrafter"/>
</dbReference>
<dbReference type="PRINTS" id="PR00455">
    <property type="entry name" value="HTHTETR"/>
</dbReference>
<feature type="DNA-binding region" description="H-T-H motif" evidence="2">
    <location>
        <begin position="41"/>
        <end position="60"/>
    </location>
</feature>
<feature type="domain" description="HTH tetR-type" evidence="3">
    <location>
        <begin position="18"/>
        <end position="78"/>
    </location>
</feature>
<dbReference type="InterPro" id="IPR001647">
    <property type="entry name" value="HTH_TetR"/>
</dbReference>
<dbReference type="Pfam" id="PF00440">
    <property type="entry name" value="TetR_N"/>
    <property type="match status" value="1"/>
</dbReference>
<dbReference type="PANTHER" id="PTHR30055">
    <property type="entry name" value="HTH-TYPE TRANSCRIPTIONAL REGULATOR RUTR"/>
    <property type="match status" value="1"/>
</dbReference>
<evidence type="ECO:0000259" key="3">
    <source>
        <dbReference type="PROSITE" id="PS50977"/>
    </source>
</evidence>
<dbReference type="Gene3D" id="1.10.357.10">
    <property type="entry name" value="Tetracycline Repressor, domain 2"/>
    <property type="match status" value="1"/>
</dbReference>
<gene>
    <name evidence="4" type="ORF">hbim_01704</name>
</gene>
<dbReference type="EMBL" id="AP027452">
    <property type="protein sequence ID" value="BDY27777.1"/>
    <property type="molecule type" value="Genomic_DNA"/>
</dbReference>
<organism evidence="4 5">
    <name type="scientific">Mycolicibacterium mageritense</name>
    <name type="common">Mycobacterium mageritense</name>
    <dbReference type="NCBI Taxonomy" id="53462"/>
    <lineage>
        <taxon>Bacteria</taxon>
        <taxon>Bacillati</taxon>
        <taxon>Actinomycetota</taxon>
        <taxon>Actinomycetes</taxon>
        <taxon>Mycobacteriales</taxon>
        <taxon>Mycobacteriaceae</taxon>
        <taxon>Mycolicibacterium</taxon>
    </lineage>
</organism>
<reference evidence="4" key="1">
    <citation type="submission" date="2023-03" db="EMBL/GenBank/DDBJ databases">
        <title>Draft genome sequence of a Mycolicibacterium mageritense strain H4_3_1 isolated from a hybrid biological-inorganic system reactor.</title>
        <authorList>
            <person name="Feng X."/>
            <person name="Kazama D."/>
            <person name="Sato K."/>
            <person name="Kobayashi H."/>
        </authorList>
    </citation>
    <scope>NUCLEOTIDE SEQUENCE</scope>
    <source>
        <strain evidence="4">H4_3_1</strain>
    </source>
</reference>
<name>A0AAI8XME9_MYCME</name>
<proteinExistence type="predicted"/>
<dbReference type="PANTHER" id="PTHR30055:SF153">
    <property type="entry name" value="HTH-TYPE TRANSCRIPTIONAL REPRESSOR RV3405C"/>
    <property type="match status" value="1"/>
</dbReference>
<dbReference type="GO" id="GO:0000976">
    <property type="term" value="F:transcription cis-regulatory region binding"/>
    <property type="evidence" value="ECO:0007669"/>
    <property type="project" value="TreeGrafter"/>
</dbReference>
<protein>
    <recommendedName>
        <fullName evidence="3">HTH tetR-type domain-containing protein</fullName>
    </recommendedName>
</protein>
<dbReference type="InterPro" id="IPR050109">
    <property type="entry name" value="HTH-type_TetR-like_transc_reg"/>
</dbReference>
<dbReference type="InterPro" id="IPR009057">
    <property type="entry name" value="Homeodomain-like_sf"/>
</dbReference>
<dbReference type="AlphaFoldDB" id="A0AAI8XME9"/>
<evidence type="ECO:0000313" key="5">
    <source>
        <dbReference type="Proteomes" id="UP001241092"/>
    </source>
</evidence>
<sequence>MNRIESVKRRPATSADSAATRERILDGALQLAAITGLRKFSMEEIARQAKIGRATLYLYFKGRDALISALVQSELARYFAGIQQVVDQYDDADDRLVHGFAQAYRLLRHHPALTTVLRVNPEILLPYLIAEDSLALNLARGFVDSTFNQDDLPAAARAPFAEYLSRAIHSLILIPGGVLNIDSPSGPEDYARTFLLPVLRSMSAEAAVIQP</sequence>
<evidence type="ECO:0000256" key="2">
    <source>
        <dbReference type="PROSITE-ProRule" id="PRU00335"/>
    </source>
</evidence>
<dbReference type="SUPFAM" id="SSF46689">
    <property type="entry name" value="Homeodomain-like"/>
    <property type="match status" value="1"/>
</dbReference>
<accession>A0AAI8XME9</accession>
<dbReference type="Proteomes" id="UP001241092">
    <property type="component" value="Chromosome"/>
</dbReference>
<evidence type="ECO:0000256" key="1">
    <source>
        <dbReference type="ARBA" id="ARBA00023125"/>
    </source>
</evidence>